<keyword evidence="4" id="KW-1185">Reference proteome</keyword>
<reference evidence="3" key="1">
    <citation type="submission" date="2020-12" db="EMBL/GenBank/DDBJ databases">
        <authorList>
            <person name="Huq M.A."/>
        </authorList>
    </citation>
    <scope>NUCLEOTIDE SEQUENCE</scope>
    <source>
        <strain evidence="3">MAHUQ-46</strain>
    </source>
</reference>
<dbReference type="InterPro" id="IPR016181">
    <property type="entry name" value="Acyl_CoA_acyltransferase"/>
</dbReference>
<dbReference type="Pfam" id="PF13673">
    <property type="entry name" value="Acetyltransf_10"/>
    <property type="match status" value="1"/>
</dbReference>
<proteinExistence type="predicted"/>
<evidence type="ECO:0000313" key="3">
    <source>
        <dbReference type="EMBL" id="MBJ6360708.1"/>
    </source>
</evidence>
<keyword evidence="1" id="KW-1133">Transmembrane helix</keyword>
<evidence type="ECO:0000313" key="4">
    <source>
        <dbReference type="Proteomes" id="UP000640274"/>
    </source>
</evidence>
<organism evidence="3 4">
    <name type="scientific">Paenibacillus roseus</name>
    <dbReference type="NCBI Taxonomy" id="2798579"/>
    <lineage>
        <taxon>Bacteria</taxon>
        <taxon>Bacillati</taxon>
        <taxon>Bacillota</taxon>
        <taxon>Bacilli</taxon>
        <taxon>Bacillales</taxon>
        <taxon>Paenibacillaceae</taxon>
        <taxon>Paenibacillus</taxon>
    </lineage>
</organism>
<comment type="caution">
    <text evidence="3">The sequence shown here is derived from an EMBL/GenBank/DDBJ whole genome shotgun (WGS) entry which is preliminary data.</text>
</comment>
<accession>A0A934J3B5</accession>
<feature type="domain" description="N-acetyltransferase" evidence="2">
    <location>
        <begin position="1"/>
        <end position="117"/>
    </location>
</feature>
<sequence>MWPDKDLSFVQLEEDVDGHHFGLYVGNVLVTVISLFVEDNRAQFRKFATLRQEQGKGYGSKLLEFTLQEAQRRGAVTVWCNARASKVAFYRKFGLQPTDSVFRKAGVDYVILEKALI</sequence>
<dbReference type="Gene3D" id="3.40.630.30">
    <property type="match status" value="1"/>
</dbReference>
<dbReference type="EMBL" id="JAELUP010000013">
    <property type="protein sequence ID" value="MBJ6360708.1"/>
    <property type="molecule type" value="Genomic_DNA"/>
</dbReference>
<dbReference type="PROSITE" id="PS51186">
    <property type="entry name" value="GNAT"/>
    <property type="match status" value="1"/>
</dbReference>
<dbReference type="AlphaFoldDB" id="A0A934J3B5"/>
<keyword evidence="1" id="KW-0812">Transmembrane</keyword>
<gene>
    <name evidence="3" type="ORF">JFN88_05155</name>
</gene>
<dbReference type="InterPro" id="IPR000182">
    <property type="entry name" value="GNAT_dom"/>
</dbReference>
<protein>
    <submittedName>
        <fullName evidence="3">GNAT family N-acetyltransferase</fullName>
    </submittedName>
</protein>
<dbReference type="GO" id="GO:0016747">
    <property type="term" value="F:acyltransferase activity, transferring groups other than amino-acyl groups"/>
    <property type="evidence" value="ECO:0007669"/>
    <property type="project" value="InterPro"/>
</dbReference>
<keyword evidence="1" id="KW-0472">Membrane</keyword>
<feature type="transmembrane region" description="Helical" evidence="1">
    <location>
        <begin position="20"/>
        <end position="37"/>
    </location>
</feature>
<evidence type="ECO:0000256" key="1">
    <source>
        <dbReference type="SAM" id="Phobius"/>
    </source>
</evidence>
<name>A0A934J3B5_9BACL</name>
<dbReference type="SUPFAM" id="SSF55729">
    <property type="entry name" value="Acyl-CoA N-acyltransferases (Nat)"/>
    <property type="match status" value="1"/>
</dbReference>
<dbReference type="CDD" id="cd04301">
    <property type="entry name" value="NAT_SF"/>
    <property type="match status" value="1"/>
</dbReference>
<dbReference type="Proteomes" id="UP000640274">
    <property type="component" value="Unassembled WGS sequence"/>
</dbReference>
<evidence type="ECO:0000259" key="2">
    <source>
        <dbReference type="PROSITE" id="PS51186"/>
    </source>
</evidence>